<organism evidence="2">
    <name type="scientific">marine metagenome</name>
    <dbReference type="NCBI Taxonomy" id="408172"/>
    <lineage>
        <taxon>unclassified sequences</taxon>
        <taxon>metagenomes</taxon>
        <taxon>ecological metagenomes</taxon>
    </lineage>
</organism>
<dbReference type="PANTHER" id="PTHR30535">
    <property type="entry name" value="VITAMIN B12-BINDING PROTEIN"/>
    <property type="match status" value="1"/>
</dbReference>
<evidence type="ECO:0000259" key="1">
    <source>
        <dbReference type="PROSITE" id="PS50983"/>
    </source>
</evidence>
<dbReference type="Gene3D" id="3.40.50.1980">
    <property type="entry name" value="Nitrogenase molybdenum iron protein domain"/>
    <property type="match status" value="2"/>
</dbReference>
<dbReference type="EMBL" id="UINC01001083">
    <property type="protein sequence ID" value="SUZ70159.1"/>
    <property type="molecule type" value="Genomic_DNA"/>
</dbReference>
<proteinExistence type="predicted"/>
<dbReference type="GO" id="GO:0071281">
    <property type="term" value="P:cellular response to iron ion"/>
    <property type="evidence" value="ECO:0007669"/>
    <property type="project" value="TreeGrafter"/>
</dbReference>
<accession>A0A381PW44</accession>
<gene>
    <name evidence="2" type="ORF">METZ01_LOCUS23013</name>
</gene>
<dbReference type="InterPro" id="IPR002491">
    <property type="entry name" value="ABC_transptr_periplasmic_BD"/>
</dbReference>
<reference evidence="2" key="1">
    <citation type="submission" date="2018-05" db="EMBL/GenBank/DDBJ databases">
        <authorList>
            <person name="Lanie J.A."/>
            <person name="Ng W.-L."/>
            <person name="Kazmierczak K.M."/>
            <person name="Andrzejewski T.M."/>
            <person name="Davidsen T.M."/>
            <person name="Wayne K.J."/>
            <person name="Tettelin H."/>
            <person name="Glass J.I."/>
            <person name="Rusch D."/>
            <person name="Podicherti R."/>
            <person name="Tsui H.-C.T."/>
            <person name="Winkler M.E."/>
        </authorList>
    </citation>
    <scope>NUCLEOTIDE SEQUENCE</scope>
</reference>
<name>A0A381PW44_9ZZZZ</name>
<evidence type="ECO:0000313" key="2">
    <source>
        <dbReference type="EMBL" id="SUZ70159.1"/>
    </source>
</evidence>
<dbReference type="Pfam" id="PF01497">
    <property type="entry name" value="Peripla_BP_2"/>
    <property type="match status" value="1"/>
</dbReference>
<protein>
    <recommendedName>
        <fullName evidence="1">Fe/B12 periplasmic-binding domain-containing protein</fullName>
    </recommendedName>
</protein>
<dbReference type="InterPro" id="IPR050902">
    <property type="entry name" value="ABC_Transporter_SBP"/>
</dbReference>
<sequence>MFLLSQQFKYIVISLFFLTLGCSVEDFDAIPDQDGSSPRIITLAPHLAELIDLIGAKETLVGVSTYTNVLSKNGTKLPYVGDAFLLDLERIAYLNPTIILAWQAGTPNHIVEELQNLGYRVEKIKTNSLNDIETAVTQVGKLTGYSISAKKIASEYHKDLQRLSSDYSKKESIRVFYQVSERPLHTVNKKHYVTELIELCGGDNIFNDLNELAPLVSEEAVIVRNPEVFLAGRSEHTENSLENWQKWPEIMANIFSNYFYINANEISRPTPGLIAVGEVICKHLKKARFNRSENIKKNEMEM</sequence>
<dbReference type="AlphaFoldDB" id="A0A381PW44"/>
<dbReference type="PANTHER" id="PTHR30535:SF34">
    <property type="entry name" value="MOLYBDATE-BINDING PROTEIN MOLA"/>
    <property type="match status" value="1"/>
</dbReference>
<dbReference type="PROSITE" id="PS50983">
    <property type="entry name" value="FE_B12_PBP"/>
    <property type="match status" value="1"/>
</dbReference>
<feature type="domain" description="Fe/B12 periplasmic-binding" evidence="1">
    <location>
        <begin position="39"/>
        <end position="292"/>
    </location>
</feature>
<dbReference type="SUPFAM" id="SSF53807">
    <property type="entry name" value="Helical backbone' metal receptor"/>
    <property type="match status" value="1"/>
</dbReference>